<keyword evidence="4" id="KW-0597">Phosphoprotein</keyword>
<evidence type="ECO:0000259" key="9">
    <source>
        <dbReference type="PROSITE" id="PS50109"/>
    </source>
</evidence>
<feature type="transmembrane region" description="Helical" evidence="8">
    <location>
        <begin position="118"/>
        <end position="137"/>
    </location>
</feature>
<dbReference type="InterPro" id="IPR005467">
    <property type="entry name" value="His_kinase_dom"/>
</dbReference>
<keyword evidence="7" id="KW-0902">Two-component regulatory system</keyword>
<keyword evidence="5" id="KW-0808">Transferase</keyword>
<dbReference type="CDD" id="cd00082">
    <property type="entry name" value="HisKA"/>
    <property type="match status" value="1"/>
</dbReference>
<dbReference type="InterPro" id="IPR004358">
    <property type="entry name" value="Sig_transdc_His_kin-like_C"/>
</dbReference>
<comment type="catalytic activity">
    <reaction evidence="1">
        <text>ATP + protein L-histidine = ADP + protein N-phospho-L-histidine.</text>
        <dbReference type="EC" id="2.7.13.3"/>
    </reaction>
</comment>
<dbReference type="Pfam" id="PF02518">
    <property type="entry name" value="HATPase_c"/>
    <property type="match status" value="1"/>
</dbReference>
<dbReference type="InterPro" id="IPR000014">
    <property type="entry name" value="PAS"/>
</dbReference>
<proteinExistence type="predicted"/>
<keyword evidence="11" id="KW-1185">Reference proteome</keyword>
<dbReference type="Gene3D" id="3.30.450.20">
    <property type="entry name" value="PAS domain"/>
    <property type="match status" value="1"/>
</dbReference>
<comment type="subcellular location">
    <subcellularLocation>
        <location evidence="2">Cell membrane</location>
    </subcellularLocation>
</comment>
<feature type="transmembrane region" description="Helical" evidence="8">
    <location>
        <begin position="47"/>
        <end position="66"/>
    </location>
</feature>
<keyword evidence="8" id="KW-0472">Membrane</keyword>
<organism evidence="10 11">
    <name type="scientific">Leifsonia kafniensis</name>
    <dbReference type="NCBI Taxonomy" id="475957"/>
    <lineage>
        <taxon>Bacteria</taxon>
        <taxon>Bacillati</taxon>
        <taxon>Actinomycetota</taxon>
        <taxon>Actinomycetes</taxon>
        <taxon>Micrococcales</taxon>
        <taxon>Microbacteriaceae</taxon>
        <taxon>Leifsonia</taxon>
    </lineage>
</organism>
<keyword evidence="8" id="KW-0812">Transmembrane</keyword>
<gene>
    <name evidence="10" type="ORF">GCM10022381_18420</name>
</gene>
<dbReference type="GO" id="GO:0016301">
    <property type="term" value="F:kinase activity"/>
    <property type="evidence" value="ECO:0007669"/>
    <property type="project" value="UniProtKB-KW"/>
</dbReference>
<dbReference type="EC" id="2.7.13.3" evidence="3"/>
<sequence length="556" mass="60673">MSNSGVPNSEVSLLGRSALVSQLLLSASTLLLIGISAVAVPETLGGPLFFSATVLIFTTTALAAAVPWGRFPPVWITILPVVDIVAIVMMREAQPFLGAVFLLVFPVIWLAGHFGMWGAIGSVAFASVMIWGTVLFRGSLVDEAEIPRLAIVPIVLSFVAVSTYGTARRGAAQRVLLTQQAGLFEVALRGSRRQEQTLDEILNAVDFGVISFDRTGHAHLVNRAHREILERFGERSDLAVPRVIYREDRVTPYEEDDRPYRRALRGETIDRVTVWMGEAGGDRAAFLVSTRPLRDRAGEFDGSVLVLRDVTAELRAIQARDDLVASVSHELRTPLTSVLGYLELALDDERVEPSTRHMLTVAEKNAERLLTLVSDLLTAASEVNNSLMLALERCELSEIVTDAVEAIRPLAQERAIVIEQPATEPVWIQADAFRLRQVVDNLLSNAVKYNVHSGRISVVVSAGHSVAELRIEDTGQGMSAAEQTRLFERFYRADSVRGSAVHGTGLGLSLSRDIMRQHGGELRLSSEPGVGTTAVATLSLAPYASVEHELRKLEHL</sequence>
<evidence type="ECO:0000313" key="11">
    <source>
        <dbReference type="Proteomes" id="UP001501803"/>
    </source>
</evidence>
<dbReference type="CDD" id="cd00075">
    <property type="entry name" value="HATPase"/>
    <property type="match status" value="1"/>
</dbReference>
<dbReference type="Proteomes" id="UP001501803">
    <property type="component" value="Unassembled WGS sequence"/>
</dbReference>
<feature type="transmembrane region" description="Helical" evidence="8">
    <location>
        <begin position="72"/>
        <end position="89"/>
    </location>
</feature>
<feature type="transmembrane region" description="Helical" evidence="8">
    <location>
        <begin position="149"/>
        <end position="167"/>
    </location>
</feature>
<feature type="transmembrane region" description="Helical" evidence="8">
    <location>
        <begin position="20"/>
        <end position="40"/>
    </location>
</feature>
<protein>
    <recommendedName>
        <fullName evidence="3">histidine kinase</fullName>
        <ecNumber evidence="3">2.7.13.3</ecNumber>
    </recommendedName>
</protein>
<dbReference type="PRINTS" id="PR00344">
    <property type="entry name" value="BCTRLSENSOR"/>
</dbReference>
<dbReference type="Gene3D" id="1.10.287.130">
    <property type="match status" value="1"/>
</dbReference>
<dbReference type="InterPro" id="IPR003661">
    <property type="entry name" value="HisK_dim/P_dom"/>
</dbReference>
<name>A0ABP7KFR1_9MICO</name>
<dbReference type="SUPFAM" id="SSF55874">
    <property type="entry name" value="ATPase domain of HSP90 chaperone/DNA topoisomerase II/histidine kinase"/>
    <property type="match status" value="1"/>
</dbReference>
<dbReference type="PANTHER" id="PTHR43047:SF72">
    <property type="entry name" value="OSMOSENSING HISTIDINE PROTEIN KINASE SLN1"/>
    <property type="match status" value="1"/>
</dbReference>
<dbReference type="SMART" id="SM00388">
    <property type="entry name" value="HisKA"/>
    <property type="match status" value="1"/>
</dbReference>
<dbReference type="Pfam" id="PF00512">
    <property type="entry name" value="HisKA"/>
    <property type="match status" value="1"/>
</dbReference>
<evidence type="ECO:0000256" key="1">
    <source>
        <dbReference type="ARBA" id="ARBA00000085"/>
    </source>
</evidence>
<evidence type="ECO:0000256" key="6">
    <source>
        <dbReference type="ARBA" id="ARBA00022777"/>
    </source>
</evidence>
<dbReference type="EMBL" id="BAABCN010000003">
    <property type="protein sequence ID" value="GAA3876065.1"/>
    <property type="molecule type" value="Genomic_DNA"/>
</dbReference>
<evidence type="ECO:0000256" key="7">
    <source>
        <dbReference type="ARBA" id="ARBA00023012"/>
    </source>
</evidence>
<comment type="caution">
    <text evidence="10">The sequence shown here is derived from an EMBL/GenBank/DDBJ whole genome shotgun (WGS) entry which is preliminary data.</text>
</comment>
<dbReference type="InterPro" id="IPR013656">
    <property type="entry name" value="PAS_4"/>
</dbReference>
<dbReference type="Gene3D" id="3.30.565.10">
    <property type="entry name" value="Histidine kinase-like ATPase, C-terminal domain"/>
    <property type="match status" value="1"/>
</dbReference>
<evidence type="ECO:0000256" key="4">
    <source>
        <dbReference type="ARBA" id="ARBA00022553"/>
    </source>
</evidence>
<evidence type="ECO:0000313" key="10">
    <source>
        <dbReference type="EMBL" id="GAA3876065.1"/>
    </source>
</evidence>
<dbReference type="InterPro" id="IPR003594">
    <property type="entry name" value="HATPase_dom"/>
</dbReference>
<accession>A0ABP7KFR1</accession>
<dbReference type="SUPFAM" id="SSF47384">
    <property type="entry name" value="Homodimeric domain of signal transducing histidine kinase"/>
    <property type="match status" value="1"/>
</dbReference>
<evidence type="ECO:0000256" key="3">
    <source>
        <dbReference type="ARBA" id="ARBA00012438"/>
    </source>
</evidence>
<dbReference type="SMART" id="SM00387">
    <property type="entry name" value="HATPase_c"/>
    <property type="match status" value="1"/>
</dbReference>
<dbReference type="SUPFAM" id="SSF55785">
    <property type="entry name" value="PYP-like sensor domain (PAS domain)"/>
    <property type="match status" value="1"/>
</dbReference>
<dbReference type="Pfam" id="PF08448">
    <property type="entry name" value="PAS_4"/>
    <property type="match status" value="1"/>
</dbReference>
<dbReference type="InterPro" id="IPR036097">
    <property type="entry name" value="HisK_dim/P_sf"/>
</dbReference>
<feature type="domain" description="Histidine kinase" evidence="9">
    <location>
        <begin position="326"/>
        <end position="542"/>
    </location>
</feature>
<reference evidence="11" key="1">
    <citation type="journal article" date="2019" name="Int. J. Syst. Evol. Microbiol.">
        <title>The Global Catalogue of Microorganisms (GCM) 10K type strain sequencing project: providing services to taxonomists for standard genome sequencing and annotation.</title>
        <authorList>
            <consortium name="The Broad Institute Genomics Platform"/>
            <consortium name="The Broad Institute Genome Sequencing Center for Infectious Disease"/>
            <person name="Wu L."/>
            <person name="Ma J."/>
        </authorList>
    </citation>
    <scope>NUCLEOTIDE SEQUENCE [LARGE SCALE GENOMIC DNA]</scope>
    <source>
        <strain evidence="11">JCM 17021</strain>
    </source>
</reference>
<evidence type="ECO:0000256" key="5">
    <source>
        <dbReference type="ARBA" id="ARBA00022679"/>
    </source>
</evidence>
<dbReference type="NCBIfam" id="TIGR00229">
    <property type="entry name" value="sensory_box"/>
    <property type="match status" value="1"/>
</dbReference>
<evidence type="ECO:0000256" key="8">
    <source>
        <dbReference type="SAM" id="Phobius"/>
    </source>
</evidence>
<dbReference type="PANTHER" id="PTHR43047">
    <property type="entry name" value="TWO-COMPONENT HISTIDINE PROTEIN KINASE"/>
    <property type="match status" value="1"/>
</dbReference>
<evidence type="ECO:0000256" key="2">
    <source>
        <dbReference type="ARBA" id="ARBA00004236"/>
    </source>
</evidence>
<dbReference type="InterPro" id="IPR035965">
    <property type="entry name" value="PAS-like_dom_sf"/>
</dbReference>
<keyword evidence="6 10" id="KW-0418">Kinase</keyword>
<feature type="transmembrane region" description="Helical" evidence="8">
    <location>
        <begin position="96"/>
        <end position="112"/>
    </location>
</feature>
<keyword evidence="8" id="KW-1133">Transmembrane helix</keyword>
<dbReference type="InterPro" id="IPR036890">
    <property type="entry name" value="HATPase_C_sf"/>
</dbReference>
<dbReference type="PROSITE" id="PS50109">
    <property type="entry name" value="HIS_KIN"/>
    <property type="match status" value="1"/>
</dbReference>